<dbReference type="InterPro" id="IPR035992">
    <property type="entry name" value="Ricin_B-like_lectins"/>
</dbReference>
<dbReference type="Gene3D" id="2.80.10.50">
    <property type="match status" value="3"/>
</dbReference>
<proteinExistence type="predicted"/>
<name>A0A1Z2XSM6_9FIRM</name>
<dbReference type="AlphaFoldDB" id="A0A1Z2XSM6"/>
<dbReference type="CDD" id="cd00161">
    <property type="entry name" value="beta-trefoil_Ricin-like"/>
    <property type="match status" value="1"/>
</dbReference>
<dbReference type="SMART" id="SM00458">
    <property type="entry name" value="RICIN"/>
    <property type="match status" value="1"/>
</dbReference>
<accession>A0A1Z2XSM6</accession>
<dbReference type="InterPro" id="IPR038765">
    <property type="entry name" value="Papain-like_cys_pep_sf"/>
</dbReference>
<keyword evidence="7" id="KW-1185">Reference proteome</keyword>
<evidence type="ECO:0000313" key="8">
    <source>
        <dbReference type="Proteomes" id="UP000596035"/>
    </source>
</evidence>
<gene>
    <name evidence="5" type="ORF">ADH66_12860</name>
    <name evidence="6" type="ORF">I5Q82_03180</name>
</gene>
<dbReference type="InterPro" id="IPR007921">
    <property type="entry name" value="CHAP_dom"/>
</dbReference>
<dbReference type="GO" id="GO:0008745">
    <property type="term" value="F:N-acetylmuramoyl-L-alanine amidase activity"/>
    <property type="evidence" value="ECO:0007669"/>
    <property type="project" value="UniProtKB-EC"/>
</dbReference>
<feature type="chain" id="PRO_5044568680" description="N-acetylmuramoyl-L-alanine amidase" evidence="3">
    <location>
        <begin position="27"/>
        <end position="652"/>
    </location>
</feature>
<evidence type="ECO:0000313" key="6">
    <source>
        <dbReference type="EMBL" id="QQR30720.1"/>
    </source>
</evidence>
<evidence type="ECO:0000256" key="3">
    <source>
        <dbReference type="SAM" id="SignalP"/>
    </source>
</evidence>
<dbReference type="Pfam" id="PF08239">
    <property type="entry name" value="SH3_3"/>
    <property type="match status" value="1"/>
</dbReference>
<sequence length="652" mass="69607">MKKKAMKFVSMLVLLCLIMSTMVVNASAASVSGNAISSFTSVAKKAVGKTREDLGLPNEAWCGRFVGYCINKSNVGKSLGQITRPQCAYAIDLADWVCSTKSAGTFYVFSSGHESRVKKLYPGLKEKGRVESASNKKFSPKEGDLVQFCWSGWSSPYSFDHVGIVTKVSANKITYIDGNSSSGKGKVASHTMSKTSENIIGYVRLNADGNLSDDTASSEGQSGTKFDVGTYTVNHCLGVNVRAGASTSYSSVGVATNGIGFTVTNISGDWGYTASIKTHAGVKSGWVNLTYCKKANTQITFSSVSAPNGGTVSCGKGYHLTGTIYSTGSNIASITAKVTDQFLRNIFSKSVNVNSSSYKLNESVLDYAMTFGDLDVGSYKLCYEVKAKDGTTEKRTLNFSVKEDKSTQTLASISGSNAPGNLRIGQSFSIQGSIKSGSKLTSVCVGVYAADGTMKIGKTVKPNANNYNLSSIDYDITFGKLPAGVYTYRVTAVNAAGSATLVNKKFVVIMDGWFTLSPKSAPNSSLDVQGAKTGNGVNVQIYKKNKSAAQQWKLTHVGNGYYTITSKCSNKALDVKGGVSKSGTNVQQYAHNGTASQKWLLEDAGNGYYYLCPQLNSNLALDVCNGDIANGTNVWVYSRNRTNAQKWKIQRV</sequence>
<dbReference type="PROSITE" id="PS50231">
    <property type="entry name" value="RICIN_B_LECTIN"/>
    <property type="match status" value="1"/>
</dbReference>
<dbReference type="EMBL" id="CP021422">
    <property type="protein sequence ID" value="ASB41462.1"/>
    <property type="molecule type" value="Genomic_DNA"/>
</dbReference>
<dbReference type="Pfam" id="PF05257">
    <property type="entry name" value="CHAP"/>
    <property type="match status" value="1"/>
</dbReference>
<evidence type="ECO:0000256" key="1">
    <source>
        <dbReference type="ARBA" id="ARBA00001561"/>
    </source>
</evidence>
<dbReference type="Gene3D" id="2.30.30.40">
    <property type="entry name" value="SH3 Domains"/>
    <property type="match status" value="1"/>
</dbReference>
<comment type="catalytic activity">
    <reaction evidence="1">
        <text>Hydrolyzes the link between N-acetylmuramoyl residues and L-amino acid residues in certain cell-wall glycopeptides.</text>
        <dbReference type="EC" id="3.5.1.28"/>
    </reaction>
</comment>
<dbReference type="SUPFAM" id="SSF54001">
    <property type="entry name" value="Cysteine proteinases"/>
    <property type="match status" value="1"/>
</dbReference>
<feature type="signal peptide" evidence="3">
    <location>
        <begin position="1"/>
        <end position="26"/>
    </location>
</feature>
<feature type="domain" description="Ricin B lectin" evidence="4">
    <location>
        <begin position="511"/>
        <end position="650"/>
    </location>
</feature>
<dbReference type="Proteomes" id="UP000196710">
    <property type="component" value="Chromosome"/>
</dbReference>
<dbReference type="Proteomes" id="UP000596035">
    <property type="component" value="Chromosome"/>
</dbReference>
<dbReference type="Pfam" id="PF14200">
    <property type="entry name" value="RicinB_lectin_2"/>
    <property type="match status" value="1"/>
</dbReference>
<keyword evidence="3" id="KW-0732">Signal</keyword>
<dbReference type="SUPFAM" id="SSF50370">
    <property type="entry name" value="Ricin B-like lectins"/>
    <property type="match status" value="1"/>
</dbReference>
<dbReference type="InterPro" id="IPR000772">
    <property type="entry name" value="Ricin_B_lectin"/>
</dbReference>
<reference evidence="6 8" key="3">
    <citation type="submission" date="2020-11" db="EMBL/GenBank/DDBJ databases">
        <title>Closed and high quality bacterial genomes of the OMM12 community.</title>
        <authorList>
            <person name="Marbouty M."/>
            <person name="Lamy-Besnier Q."/>
            <person name="Debarbieux L."/>
            <person name="Koszul R."/>
        </authorList>
    </citation>
    <scope>NUCLEOTIDE SEQUENCE [LARGE SCALE GENOMIC DNA]</scope>
    <source>
        <strain evidence="6 8">KB18</strain>
    </source>
</reference>
<dbReference type="RefSeq" id="WP_066539989.1">
    <property type="nucleotide sequence ID" value="NZ_CP021422.1"/>
</dbReference>
<dbReference type="KEGG" id="amur:ADH66_12860"/>
<evidence type="ECO:0000256" key="2">
    <source>
        <dbReference type="ARBA" id="ARBA00011901"/>
    </source>
</evidence>
<evidence type="ECO:0000313" key="7">
    <source>
        <dbReference type="Proteomes" id="UP000196710"/>
    </source>
</evidence>
<evidence type="ECO:0000259" key="4">
    <source>
        <dbReference type="SMART" id="SM00458"/>
    </source>
</evidence>
<reference evidence="5" key="1">
    <citation type="journal article" date="2017" name="Genome Announc.">
        <title>High-Quality Whole-Genome Sequences of the Oligo-Mouse-Microbiota Bacterial Community.</title>
        <authorList>
            <person name="Garzetti D."/>
            <person name="Brugiroux S."/>
            <person name="Bunk B."/>
            <person name="Pukall R."/>
            <person name="McCoy K.D."/>
            <person name="Macpherson A.J."/>
            <person name="Stecher B."/>
        </authorList>
    </citation>
    <scope>NUCLEOTIDE SEQUENCE</scope>
    <source>
        <strain evidence="5">KB18</strain>
    </source>
</reference>
<reference evidence="7" key="2">
    <citation type="submission" date="2017-05" db="EMBL/GenBank/DDBJ databases">
        <title>Improved OligoMM genomes.</title>
        <authorList>
            <person name="Garzetti D."/>
        </authorList>
    </citation>
    <scope>NUCLEOTIDE SEQUENCE [LARGE SCALE GENOMIC DNA]</scope>
    <source>
        <strain evidence="7">KB18</strain>
    </source>
</reference>
<dbReference type="EC" id="3.5.1.28" evidence="2"/>
<organism evidence="6 8">
    <name type="scientific">Acutalibacter muris</name>
    <dbReference type="NCBI Taxonomy" id="1796620"/>
    <lineage>
        <taxon>Bacteria</taxon>
        <taxon>Bacillati</taxon>
        <taxon>Bacillota</taxon>
        <taxon>Clostridia</taxon>
        <taxon>Eubacteriales</taxon>
        <taxon>Acutalibacteraceae</taxon>
        <taxon>Acutalibacter</taxon>
    </lineage>
</organism>
<evidence type="ECO:0000313" key="5">
    <source>
        <dbReference type="EMBL" id="ASB41462.1"/>
    </source>
</evidence>
<protein>
    <recommendedName>
        <fullName evidence="2">N-acetylmuramoyl-L-alanine amidase</fullName>
        <ecNumber evidence="2">3.5.1.28</ecNumber>
    </recommendedName>
</protein>
<dbReference type="EMBL" id="CP065321">
    <property type="protein sequence ID" value="QQR30720.1"/>
    <property type="molecule type" value="Genomic_DNA"/>
</dbReference>
<dbReference type="InterPro" id="IPR003646">
    <property type="entry name" value="SH3-like_bac-type"/>
</dbReference>